<sequence>MHVACVKGHRRRKGLGAAVTGKCAPRSGRGAFGVTRFQLLQVTMLPLALVLSVVLAPMDSNVTNVTTAGQSHCLRRQCVGGSGTN</sequence>
<protein>
    <submittedName>
        <fullName evidence="1">Uncharacterized protein</fullName>
    </submittedName>
</protein>
<dbReference type="AlphaFoldDB" id="L9KQG8"/>
<keyword evidence="2" id="KW-1185">Reference proteome</keyword>
<evidence type="ECO:0000313" key="2">
    <source>
        <dbReference type="Proteomes" id="UP000011518"/>
    </source>
</evidence>
<evidence type="ECO:0000313" key="1">
    <source>
        <dbReference type="EMBL" id="ELW63427.1"/>
    </source>
</evidence>
<proteinExistence type="predicted"/>
<reference evidence="2" key="2">
    <citation type="journal article" date="2013" name="Nat. Commun.">
        <title>Genome of the Chinese tree shrew.</title>
        <authorList>
            <person name="Fan Y."/>
            <person name="Huang Z.Y."/>
            <person name="Cao C.C."/>
            <person name="Chen C.S."/>
            <person name="Chen Y.X."/>
            <person name="Fan D.D."/>
            <person name="He J."/>
            <person name="Hou H.L."/>
            <person name="Hu L."/>
            <person name="Hu X.T."/>
            <person name="Jiang X.T."/>
            <person name="Lai R."/>
            <person name="Lang Y.S."/>
            <person name="Liang B."/>
            <person name="Liao S.G."/>
            <person name="Mu D."/>
            <person name="Ma Y.Y."/>
            <person name="Niu Y.Y."/>
            <person name="Sun X.Q."/>
            <person name="Xia J.Q."/>
            <person name="Xiao J."/>
            <person name="Xiong Z.Q."/>
            <person name="Xu L."/>
            <person name="Yang L."/>
            <person name="Zhang Y."/>
            <person name="Zhao W."/>
            <person name="Zhao X.D."/>
            <person name="Zheng Y.T."/>
            <person name="Zhou J.M."/>
            <person name="Zhu Y.B."/>
            <person name="Zhang G.J."/>
            <person name="Wang J."/>
            <person name="Yao Y.G."/>
        </authorList>
    </citation>
    <scope>NUCLEOTIDE SEQUENCE [LARGE SCALE GENOMIC DNA]</scope>
</reference>
<dbReference type="Proteomes" id="UP000011518">
    <property type="component" value="Unassembled WGS sequence"/>
</dbReference>
<reference evidence="2" key="1">
    <citation type="submission" date="2012-07" db="EMBL/GenBank/DDBJ databases">
        <title>Genome of the Chinese tree shrew, a rising model animal genetically related to primates.</title>
        <authorList>
            <person name="Zhang G."/>
            <person name="Fan Y."/>
            <person name="Yao Y."/>
            <person name="Huang Z."/>
        </authorList>
    </citation>
    <scope>NUCLEOTIDE SEQUENCE [LARGE SCALE GENOMIC DNA]</scope>
</reference>
<organism evidence="1 2">
    <name type="scientific">Tupaia chinensis</name>
    <name type="common">Chinese tree shrew</name>
    <name type="synonym">Tupaia belangeri chinensis</name>
    <dbReference type="NCBI Taxonomy" id="246437"/>
    <lineage>
        <taxon>Eukaryota</taxon>
        <taxon>Metazoa</taxon>
        <taxon>Chordata</taxon>
        <taxon>Craniata</taxon>
        <taxon>Vertebrata</taxon>
        <taxon>Euteleostomi</taxon>
        <taxon>Mammalia</taxon>
        <taxon>Eutheria</taxon>
        <taxon>Euarchontoglires</taxon>
        <taxon>Scandentia</taxon>
        <taxon>Tupaiidae</taxon>
        <taxon>Tupaia</taxon>
    </lineage>
</organism>
<dbReference type="InParanoid" id="L9KQG8"/>
<name>L9KQG8_TUPCH</name>
<accession>L9KQG8</accession>
<gene>
    <name evidence="1" type="ORF">TREES_T100016019</name>
</gene>
<dbReference type="EMBL" id="KB320776">
    <property type="protein sequence ID" value="ELW63427.1"/>
    <property type="molecule type" value="Genomic_DNA"/>
</dbReference>